<dbReference type="InterPro" id="IPR014756">
    <property type="entry name" value="Ig_E-set"/>
</dbReference>
<dbReference type="Pfam" id="PF00226">
    <property type="entry name" value="DnaJ"/>
    <property type="match status" value="1"/>
</dbReference>
<dbReference type="AlphaFoldDB" id="A0A0G4I8W1"/>
<accession>A0A0G4I8W1</accession>
<evidence type="ECO:0000256" key="8">
    <source>
        <dbReference type="ARBA" id="ARBA00023186"/>
    </source>
</evidence>
<comment type="subcellular location">
    <subcellularLocation>
        <location evidence="1">Endoplasmic reticulum membrane</location>
        <topology evidence="1">Multi-pass membrane protein</topology>
    </subcellularLocation>
</comment>
<evidence type="ECO:0000256" key="7">
    <source>
        <dbReference type="ARBA" id="ARBA00023136"/>
    </source>
</evidence>
<keyword evidence="7 10" id="KW-0472">Membrane</keyword>
<dbReference type="PROSITE" id="PS00636">
    <property type="entry name" value="DNAJ_1"/>
    <property type="match status" value="1"/>
</dbReference>
<evidence type="ECO:0000256" key="5">
    <source>
        <dbReference type="ARBA" id="ARBA00022927"/>
    </source>
</evidence>
<feature type="transmembrane region" description="Helical" evidence="10">
    <location>
        <begin position="95"/>
        <end position="113"/>
    </location>
</feature>
<dbReference type="InterPro" id="IPR035892">
    <property type="entry name" value="C2_domain_sf"/>
</dbReference>
<dbReference type="PhylomeDB" id="A0A0G4I8W1"/>
<dbReference type="Gene3D" id="1.10.150.20">
    <property type="entry name" value="5' to 3' exonuclease, C-terminal subdomain"/>
    <property type="match status" value="1"/>
</dbReference>
<dbReference type="EMBL" id="CDMZ01005705">
    <property type="protein sequence ID" value="CEM53550.1"/>
    <property type="molecule type" value="Genomic_DNA"/>
</dbReference>
<dbReference type="GO" id="GO:0008320">
    <property type="term" value="F:protein transmembrane transporter activity"/>
    <property type="evidence" value="ECO:0007669"/>
    <property type="project" value="TreeGrafter"/>
</dbReference>
<keyword evidence="8" id="KW-0143">Chaperone</keyword>
<keyword evidence="4" id="KW-0256">Endoplasmic reticulum</keyword>
<feature type="transmembrane region" description="Helical" evidence="10">
    <location>
        <begin position="218"/>
        <end position="240"/>
    </location>
</feature>
<evidence type="ECO:0000256" key="4">
    <source>
        <dbReference type="ARBA" id="ARBA00022824"/>
    </source>
</evidence>
<keyword evidence="2" id="KW-0813">Transport</keyword>
<evidence type="ECO:0000256" key="1">
    <source>
        <dbReference type="ARBA" id="ARBA00004477"/>
    </source>
</evidence>
<feature type="domain" description="J" evidence="11">
    <location>
        <begin position="130"/>
        <end position="195"/>
    </location>
</feature>
<keyword evidence="6 10" id="KW-1133">Transmembrane helix</keyword>
<dbReference type="GO" id="GO:0006620">
    <property type="term" value="P:post-translational protein targeting to endoplasmic reticulum membrane"/>
    <property type="evidence" value="ECO:0007669"/>
    <property type="project" value="TreeGrafter"/>
</dbReference>
<sequence>MSQFRDTFTKDQKKEPLLDYDDSAALYFFGTVLLCILLPWTYSLIMGILFPVKTFLKEYPVKSSGGSVIKYCKTSFSQDRMYKAKNESTRWSNRLTVSILIQIVVVILLWYLVAQIAISLGSETQISQFDPFVILEISSGATDREIKKAYRHASLKYHPDKNPNDPLAASKFMLISKAYAALTDEVAKKNYEMYGNPDGPSAMKVGIGLPRFLVEEQYQLLILIVFFVVLLFIVPVIFIWHYQKQKKYAVNGLQVETLHFLSYYVNEATRSKNGPEFLAASAESRELQMRPTDNADIKHLMENVTEKQKRQFSVPIIVRNYFLILGHMQRLHEYITTEGLQSDLQTLLKVGLQITYSMIEIATIRDYTHTAISMLEFRRCLIQALDVKSSPLLQVPHFTEEHVRHCSRGKNAVRGLAEFISQAPEERKGLMDMDAQQLADVQAFCAHVSDVDIIPKIEVTDEDEIVVGDVATITVTMVRRNLKEGEAAGPIHAPLFPELKYEEWYVIVTDKNDGDGMVAFMRLKSPERVVEESVQVPIRKDGKHTYIVSAYCDSYAGIDRVETLNFTAHKADEVKREVVVHPEDLALDNEPTLFEQVMGQMNADDSDEEEEILDNGTAKPVARVREEAAMSDSEIDDDD</sequence>
<name>A0A0G4I8W1_9ALVE</name>
<dbReference type="PRINTS" id="PR00625">
    <property type="entry name" value="JDOMAIN"/>
</dbReference>
<dbReference type="SUPFAM" id="SSF158702">
    <property type="entry name" value="Sec63 N-terminal domain-like"/>
    <property type="match status" value="1"/>
</dbReference>
<dbReference type="SMART" id="SM00271">
    <property type="entry name" value="DnaJ"/>
    <property type="match status" value="1"/>
</dbReference>
<dbReference type="FunFam" id="1.10.287.110:FF:000077">
    <property type="entry name" value="Translocation protein SEC63"/>
    <property type="match status" value="1"/>
</dbReference>
<dbReference type="VEuPathDB" id="CryptoDB:Cvel_12057"/>
<evidence type="ECO:0000259" key="11">
    <source>
        <dbReference type="PROSITE" id="PS50076"/>
    </source>
</evidence>
<feature type="region of interest" description="Disordered" evidence="9">
    <location>
        <begin position="602"/>
        <end position="639"/>
    </location>
</feature>
<keyword evidence="5" id="KW-0653">Protein transport</keyword>
<gene>
    <name evidence="12" type="ORF">Cvel_12057</name>
</gene>
<evidence type="ECO:0000256" key="3">
    <source>
        <dbReference type="ARBA" id="ARBA00022692"/>
    </source>
</evidence>
<reference evidence="12" key="1">
    <citation type="submission" date="2014-11" db="EMBL/GenBank/DDBJ databases">
        <authorList>
            <person name="Otto D Thomas"/>
            <person name="Naeem Raeece"/>
        </authorList>
    </citation>
    <scope>NUCLEOTIDE SEQUENCE</scope>
</reference>
<dbReference type="InterPro" id="IPR036869">
    <property type="entry name" value="J_dom_sf"/>
</dbReference>
<dbReference type="InterPro" id="IPR001623">
    <property type="entry name" value="DnaJ_domain"/>
</dbReference>
<dbReference type="Gene3D" id="1.10.287.110">
    <property type="entry name" value="DnaJ domain"/>
    <property type="match status" value="1"/>
</dbReference>
<feature type="transmembrane region" description="Helical" evidence="10">
    <location>
        <begin position="24"/>
        <end position="50"/>
    </location>
</feature>
<dbReference type="Gene3D" id="1.10.3380.10">
    <property type="entry name" value="Sec63 N-terminal domain-like domain"/>
    <property type="match status" value="1"/>
</dbReference>
<evidence type="ECO:0000256" key="9">
    <source>
        <dbReference type="SAM" id="MobiDB-lite"/>
    </source>
</evidence>
<dbReference type="CDD" id="cd06257">
    <property type="entry name" value="DnaJ"/>
    <property type="match status" value="1"/>
</dbReference>
<evidence type="ECO:0000313" key="12">
    <source>
        <dbReference type="EMBL" id="CEM53550.1"/>
    </source>
</evidence>
<dbReference type="SUPFAM" id="SSF81296">
    <property type="entry name" value="E set domains"/>
    <property type="match status" value="1"/>
</dbReference>
<dbReference type="PANTHER" id="PTHR24075:SF0">
    <property type="entry name" value="TRANSLOCATION PROTEIN SEC63 HOMOLOG"/>
    <property type="match status" value="1"/>
</dbReference>
<dbReference type="Pfam" id="PF02889">
    <property type="entry name" value="Sec63"/>
    <property type="match status" value="1"/>
</dbReference>
<evidence type="ECO:0000256" key="6">
    <source>
        <dbReference type="ARBA" id="ARBA00022989"/>
    </source>
</evidence>
<protein>
    <recommendedName>
        <fullName evidence="11">J domain-containing protein</fullName>
    </recommendedName>
</protein>
<dbReference type="Gene3D" id="2.60.40.150">
    <property type="entry name" value="C2 domain"/>
    <property type="match status" value="1"/>
</dbReference>
<dbReference type="PROSITE" id="PS50076">
    <property type="entry name" value="DNAJ_2"/>
    <property type="match status" value="1"/>
</dbReference>
<feature type="compositionally biased region" description="Acidic residues" evidence="9">
    <location>
        <begin position="604"/>
        <end position="613"/>
    </location>
</feature>
<keyword evidence="3 10" id="KW-0812">Transmembrane</keyword>
<organism evidence="12">
    <name type="scientific">Chromera velia CCMP2878</name>
    <dbReference type="NCBI Taxonomy" id="1169474"/>
    <lineage>
        <taxon>Eukaryota</taxon>
        <taxon>Sar</taxon>
        <taxon>Alveolata</taxon>
        <taxon>Colpodellida</taxon>
        <taxon>Chromeraceae</taxon>
        <taxon>Chromera</taxon>
    </lineage>
</organism>
<evidence type="ECO:0000256" key="2">
    <source>
        <dbReference type="ARBA" id="ARBA00022448"/>
    </source>
</evidence>
<dbReference type="PANTHER" id="PTHR24075">
    <property type="entry name" value="SEC63 DOMAIN-CONTAINING"/>
    <property type="match status" value="1"/>
</dbReference>
<dbReference type="InterPro" id="IPR018253">
    <property type="entry name" value="DnaJ_domain_CS"/>
</dbReference>
<dbReference type="SUPFAM" id="SSF46565">
    <property type="entry name" value="Chaperone J-domain"/>
    <property type="match status" value="1"/>
</dbReference>
<dbReference type="GO" id="GO:0003723">
    <property type="term" value="F:RNA binding"/>
    <property type="evidence" value="ECO:0007669"/>
    <property type="project" value="TreeGrafter"/>
</dbReference>
<proteinExistence type="predicted"/>
<dbReference type="GO" id="GO:0031207">
    <property type="term" value="C:Sec62/Sec63 complex"/>
    <property type="evidence" value="ECO:0007669"/>
    <property type="project" value="TreeGrafter"/>
</dbReference>
<dbReference type="GO" id="GO:0006614">
    <property type="term" value="P:SRP-dependent cotranslational protein targeting to membrane"/>
    <property type="evidence" value="ECO:0007669"/>
    <property type="project" value="TreeGrafter"/>
</dbReference>
<evidence type="ECO:0000256" key="10">
    <source>
        <dbReference type="SAM" id="Phobius"/>
    </source>
</evidence>
<dbReference type="SMART" id="SM00973">
    <property type="entry name" value="Sec63"/>
    <property type="match status" value="1"/>
</dbReference>
<dbReference type="InterPro" id="IPR004179">
    <property type="entry name" value="Sec63-dom"/>
</dbReference>